<proteinExistence type="predicted"/>
<accession>A0A845KZ19</accession>
<protein>
    <recommendedName>
        <fullName evidence="3">ATP-binding protein</fullName>
    </recommendedName>
</protein>
<organism evidence="1 2">
    <name type="scientific">Heliomicrobium undosum</name>
    <dbReference type="NCBI Taxonomy" id="121734"/>
    <lineage>
        <taxon>Bacteria</taxon>
        <taxon>Bacillati</taxon>
        <taxon>Bacillota</taxon>
        <taxon>Clostridia</taxon>
        <taxon>Eubacteriales</taxon>
        <taxon>Heliobacteriaceae</taxon>
        <taxon>Heliomicrobium</taxon>
    </lineage>
</organism>
<dbReference type="Pfam" id="PF19788">
    <property type="entry name" value="DUF6272"/>
    <property type="match status" value="1"/>
</dbReference>
<keyword evidence="2" id="KW-1185">Reference proteome</keyword>
<evidence type="ECO:0000313" key="2">
    <source>
        <dbReference type="Proteomes" id="UP000463470"/>
    </source>
</evidence>
<dbReference type="AlphaFoldDB" id="A0A845KZ19"/>
<gene>
    <name evidence="1" type="ORF">GTO91_04165</name>
</gene>
<name>A0A845KZ19_9FIRM</name>
<comment type="caution">
    <text evidence="1">The sequence shown here is derived from an EMBL/GenBank/DDBJ whole genome shotgun (WGS) entry which is preliminary data.</text>
</comment>
<dbReference type="RefSeq" id="WP_161255304.1">
    <property type="nucleotide sequence ID" value="NZ_WXEY01000003.1"/>
</dbReference>
<evidence type="ECO:0008006" key="3">
    <source>
        <dbReference type="Google" id="ProtNLM"/>
    </source>
</evidence>
<dbReference type="InterPro" id="IPR046239">
    <property type="entry name" value="DUF6272"/>
</dbReference>
<sequence>MSFHLHHFHEEIKKEGIIFCYSGPISQATIEGIGQTLRLNMELEEAGFTTSQKVFSIFVEQMQNVLNHSVETVKHSIDPDQELRVGILIIGHEEGHFYIYCGNRVNNSDVDRLREKIEFLRRLDKEELKALYKMTRQQKKAEPERKGAGLGLIEMARRAGKPIEYSFYRIDEAHSFFCLKVVA</sequence>
<dbReference type="EMBL" id="WXEY01000003">
    <property type="protein sequence ID" value="MZP28903.1"/>
    <property type="molecule type" value="Genomic_DNA"/>
</dbReference>
<evidence type="ECO:0000313" key="1">
    <source>
        <dbReference type="EMBL" id="MZP28903.1"/>
    </source>
</evidence>
<dbReference type="OrthoDB" id="5365713at2"/>
<dbReference type="NCBIfam" id="NF038262">
    <property type="entry name" value="SiaB_fam_kinase"/>
    <property type="match status" value="1"/>
</dbReference>
<reference evidence="1 2" key="1">
    <citation type="submission" date="2020-01" db="EMBL/GenBank/DDBJ databases">
        <title>Whole-genome sequence of Heliobacterium undosum DSM 13378.</title>
        <authorList>
            <person name="Kyndt J.A."/>
            <person name="Meyer T.E."/>
        </authorList>
    </citation>
    <scope>NUCLEOTIDE SEQUENCE [LARGE SCALE GENOMIC DNA]</scope>
    <source>
        <strain evidence="1 2">DSM 13378</strain>
    </source>
</reference>
<dbReference type="Proteomes" id="UP000463470">
    <property type="component" value="Unassembled WGS sequence"/>
</dbReference>